<comment type="caution">
    <text evidence="2">The sequence shown here is derived from an EMBL/GenBank/DDBJ whole genome shotgun (WGS) entry which is preliminary data.</text>
</comment>
<organism evidence="2 3">
    <name type="scientific">Nocardioides dubius</name>
    <dbReference type="NCBI Taxonomy" id="317019"/>
    <lineage>
        <taxon>Bacteria</taxon>
        <taxon>Bacillati</taxon>
        <taxon>Actinomycetota</taxon>
        <taxon>Actinomycetes</taxon>
        <taxon>Propionibacteriales</taxon>
        <taxon>Nocardioidaceae</taxon>
        <taxon>Nocardioides</taxon>
    </lineage>
</organism>
<evidence type="ECO:0000256" key="1">
    <source>
        <dbReference type="SAM" id="MobiDB-lite"/>
    </source>
</evidence>
<dbReference type="Proteomes" id="UP001501581">
    <property type="component" value="Unassembled WGS sequence"/>
</dbReference>
<accession>A0ABN1TMD3</accession>
<protein>
    <submittedName>
        <fullName evidence="2">Uncharacterized protein</fullName>
    </submittedName>
</protein>
<dbReference type="EMBL" id="BAAALG010000002">
    <property type="protein sequence ID" value="GAA1094087.1"/>
    <property type="molecule type" value="Genomic_DNA"/>
</dbReference>
<proteinExistence type="predicted"/>
<evidence type="ECO:0000313" key="3">
    <source>
        <dbReference type="Proteomes" id="UP001501581"/>
    </source>
</evidence>
<feature type="compositionally biased region" description="Basic and acidic residues" evidence="1">
    <location>
        <begin position="44"/>
        <end position="59"/>
    </location>
</feature>
<keyword evidence="3" id="KW-1185">Reference proteome</keyword>
<sequence length="59" mass="6135">MLGRPEAAGALSSSAQPTNAAAATATAIGTPFNQRRIVPPRRGAPHDANGDGRRLTRQR</sequence>
<feature type="region of interest" description="Disordered" evidence="1">
    <location>
        <begin position="1"/>
        <end position="59"/>
    </location>
</feature>
<evidence type="ECO:0000313" key="2">
    <source>
        <dbReference type="EMBL" id="GAA1094087.1"/>
    </source>
</evidence>
<gene>
    <name evidence="2" type="ORF">GCM10009668_07160</name>
</gene>
<name>A0ABN1TMD3_9ACTN</name>
<feature type="compositionally biased region" description="Low complexity" evidence="1">
    <location>
        <begin position="12"/>
        <end position="27"/>
    </location>
</feature>
<reference evidence="2 3" key="1">
    <citation type="journal article" date="2019" name="Int. J. Syst. Evol. Microbiol.">
        <title>The Global Catalogue of Microorganisms (GCM) 10K type strain sequencing project: providing services to taxonomists for standard genome sequencing and annotation.</title>
        <authorList>
            <consortium name="The Broad Institute Genomics Platform"/>
            <consortium name="The Broad Institute Genome Sequencing Center for Infectious Disease"/>
            <person name="Wu L."/>
            <person name="Ma J."/>
        </authorList>
    </citation>
    <scope>NUCLEOTIDE SEQUENCE [LARGE SCALE GENOMIC DNA]</scope>
    <source>
        <strain evidence="2 3">JCM 13008</strain>
    </source>
</reference>